<reference evidence="1 2" key="1">
    <citation type="submission" date="2023-05" db="EMBL/GenBank/DDBJ databases">
        <title>Sequencing and Assembly of Streptomyces sp. NP73.</title>
        <authorList>
            <person name="Konwar A.N."/>
            <person name="Saikia K."/>
            <person name="Thakur D."/>
        </authorList>
    </citation>
    <scope>NUCLEOTIDE SEQUENCE [LARGE SCALE GENOMIC DNA]</scope>
    <source>
        <strain evidence="1 2">NP73</strain>
    </source>
</reference>
<sequence>MGADVEDALAHVVLLGCLPAGAQVVQDVLVGAGERAGGGFGLVRRLSSQPEDLADASPVAAVQAARVLEVITRRNTYWPARGA</sequence>
<evidence type="ECO:0000313" key="2">
    <source>
        <dbReference type="Proteomes" id="UP001223390"/>
    </source>
</evidence>
<gene>
    <name evidence="1" type="ORF">QEZ40_003814</name>
</gene>
<keyword evidence="2" id="KW-1185">Reference proteome</keyword>
<protein>
    <recommendedName>
        <fullName evidence="3">Polyprenyl synthetase</fullName>
    </recommendedName>
</protein>
<organism evidence="1 2">
    <name type="scientific">Streptomyces katrae</name>
    <dbReference type="NCBI Taxonomy" id="68223"/>
    <lineage>
        <taxon>Bacteria</taxon>
        <taxon>Bacillati</taxon>
        <taxon>Actinomycetota</taxon>
        <taxon>Actinomycetes</taxon>
        <taxon>Kitasatosporales</taxon>
        <taxon>Streptomycetaceae</taxon>
        <taxon>Streptomyces</taxon>
    </lineage>
</organism>
<name>A0ABT7GYB9_9ACTN</name>
<accession>A0ABT7GYB9</accession>
<proteinExistence type="predicted"/>
<dbReference type="EMBL" id="JASITI010000032">
    <property type="protein sequence ID" value="MDK9498625.1"/>
    <property type="molecule type" value="Genomic_DNA"/>
</dbReference>
<dbReference type="Proteomes" id="UP001223390">
    <property type="component" value="Unassembled WGS sequence"/>
</dbReference>
<comment type="caution">
    <text evidence="1">The sequence shown here is derived from an EMBL/GenBank/DDBJ whole genome shotgun (WGS) entry which is preliminary data.</text>
</comment>
<evidence type="ECO:0008006" key="3">
    <source>
        <dbReference type="Google" id="ProtNLM"/>
    </source>
</evidence>
<evidence type="ECO:0000313" key="1">
    <source>
        <dbReference type="EMBL" id="MDK9498625.1"/>
    </source>
</evidence>